<protein>
    <submittedName>
        <fullName evidence="2">Uncharacterized protein</fullName>
    </submittedName>
</protein>
<dbReference type="InterPro" id="IPR027417">
    <property type="entry name" value="P-loop_NTPase"/>
</dbReference>
<evidence type="ECO:0000313" key="2">
    <source>
        <dbReference type="EMBL" id="KIK53607.1"/>
    </source>
</evidence>
<dbReference type="AlphaFoldDB" id="A0A0D0C6W8"/>
<keyword evidence="3" id="KW-1185">Reference proteome</keyword>
<gene>
    <name evidence="2" type="ORF">GYMLUDRAFT_250196</name>
</gene>
<dbReference type="Proteomes" id="UP000053593">
    <property type="component" value="Unassembled WGS sequence"/>
</dbReference>
<dbReference type="Gene3D" id="3.40.50.300">
    <property type="entry name" value="P-loop containing nucleotide triphosphate hydrolases"/>
    <property type="match status" value="1"/>
</dbReference>
<dbReference type="HOGENOM" id="CLU_2085104_0_0_1"/>
<dbReference type="EMBL" id="KN834826">
    <property type="protein sequence ID" value="KIK53607.1"/>
    <property type="molecule type" value="Genomic_DNA"/>
</dbReference>
<evidence type="ECO:0000313" key="3">
    <source>
        <dbReference type="Proteomes" id="UP000053593"/>
    </source>
</evidence>
<name>A0A0D0C6W8_9AGAR</name>
<dbReference type="OrthoDB" id="432234at2759"/>
<dbReference type="SUPFAM" id="SSF52540">
    <property type="entry name" value="P-loop containing nucleoside triphosphate hydrolases"/>
    <property type="match status" value="1"/>
</dbReference>
<reference evidence="2 3" key="1">
    <citation type="submission" date="2014-04" db="EMBL/GenBank/DDBJ databases">
        <title>Evolutionary Origins and Diversification of the Mycorrhizal Mutualists.</title>
        <authorList>
            <consortium name="DOE Joint Genome Institute"/>
            <consortium name="Mycorrhizal Genomics Consortium"/>
            <person name="Kohler A."/>
            <person name="Kuo A."/>
            <person name="Nagy L.G."/>
            <person name="Floudas D."/>
            <person name="Copeland A."/>
            <person name="Barry K.W."/>
            <person name="Cichocki N."/>
            <person name="Veneault-Fourrey C."/>
            <person name="LaButti K."/>
            <person name="Lindquist E.A."/>
            <person name="Lipzen A."/>
            <person name="Lundell T."/>
            <person name="Morin E."/>
            <person name="Murat C."/>
            <person name="Riley R."/>
            <person name="Ohm R."/>
            <person name="Sun H."/>
            <person name="Tunlid A."/>
            <person name="Henrissat B."/>
            <person name="Grigoriev I.V."/>
            <person name="Hibbett D.S."/>
            <person name="Martin F."/>
        </authorList>
    </citation>
    <scope>NUCLEOTIDE SEQUENCE [LARGE SCALE GENOMIC DNA]</scope>
    <source>
        <strain evidence="2 3">FD-317 M1</strain>
    </source>
</reference>
<feature type="region of interest" description="Disordered" evidence="1">
    <location>
        <begin position="1"/>
        <end position="37"/>
    </location>
</feature>
<organism evidence="2 3">
    <name type="scientific">Collybiopsis luxurians FD-317 M1</name>
    <dbReference type="NCBI Taxonomy" id="944289"/>
    <lineage>
        <taxon>Eukaryota</taxon>
        <taxon>Fungi</taxon>
        <taxon>Dikarya</taxon>
        <taxon>Basidiomycota</taxon>
        <taxon>Agaricomycotina</taxon>
        <taxon>Agaricomycetes</taxon>
        <taxon>Agaricomycetidae</taxon>
        <taxon>Agaricales</taxon>
        <taxon>Marasmiineae</taxon>
        <taxon>Omphalotaceae</taxon>
        <taxon>Collybiopsis</taxon>
        <taxon>Collybiopsis luxurians</taxon>
    </lineage>
</organism>
<feature type="compositionally biased region" description="Basic and acidic residues" evidence="1">
    <location>
        <begin position="12"/>
        <end position="29"/>
    </location>
</feature>
<proteinExistence type="predicted"/>
<sequence length="117" mass="13241">MAAARWAQVLKSAKEERSAQQNKQKHEDGNSQYNESYFDKNFGMRNSALQALIQRLMCGGSETLNKEQQRAFHIIANHASLPKQKQLLMYLGGMGGTGKTRVVNTVMTFFTEREEGQ</sequence>
<accession>A0A0D0C6W8</accession>
<evidence type="ECO:0000256" key="1">
    <source>
        <dbReference type="SAM" id="MobiDB-lite"/>
    </source>
</evidence>